<proteinExistence type="predicted"/>
<dbReference type="Proteomes" id="UP000572817">
    <property type="component" value="Unassembled WGS sequence"/>
</dbReference>
<keyword evidence="2" id="KW-1185">Reference proteome</keyword>
<gene>
    <name evidence="1" type="ORF">GTA08_BOTSDO05081</name>
</gene>
<reference evidence="1" key="1">
    <citation type="submission" date="2020-04" db="EMBL/GenBank/DDBJ databases">
        <title>Genome Assembly and Annotation of Botryosphaeria dothidea sdau 11-99, a Latent Pathogen of Apple Fruit Ring Rot in China.</title>
        <authorList>
            <person name="Yu C."/>
            <person name="Diao Y."/>
            <person name="Lu Q."/>
            <person name="Zhao J."/>
            <person name="Cui S."/>
            <person name="Peng C."/>
            <person name="He B."/>
            <person name="Liu H."/>
        </authorList>
    </citation>
    <scope>NUCLEOTIDE SEQUENCE [LARGE SCALE GENOMIC DNA]</scope>
    <source>
        <strain evidence="1">Sdau11-99</strain>
    </source>
</reference>
<dbReference type="EMBL" id="WWBZ02000033">
    <property type="protein sequence ID" value="KAF4306276.1"/>
    <property type="molecule type" value="Genomic_DNA"/>
</dbReference>
<accession>A0A8H4IRR3</accession>
<evidence type="ECO:0000313" key="1">
    <source>
        <dbReference type="EMBL" id="KAF4306276.1"/>
    </source>
</evidence>
<sequence>MAYTLKVPLLQHGIDCPIQLSVDESTRNTQIYRTVYDHEGFVAGEIILNGPFESIQPQEDKMGLIALSRAEVYRRHDLRHPREGMDLEADPLEWDAKHFQNISSPREATTHMPVPELDRDEDFDQTIWWDHGRFEKKFYPLYNVLLVEWRDFVACRIGLGMVHIDAFHAANPVWAPIRLG</sequence>
<protein>
    <submittedName>
        <fullName evidence="1">Uncharacterized protein</fullName>
    </submittedName>
</protein>
<organism evidence="1 2">
    <name type="scientific">Botryosphaeria dothidea</name>
    <dbReference type="NCBI Taxonomy" id="55169"/>
    <lineage>
        <taxon>Eukaryota</taxon>
        <taxon>Fungi</taxon>
        <taxon>Dikarya</taxon>
        <taxon>Ascomycota</taxon>
        <taxon>Pezizomycotina</taxon>
        <taxon>Dothideomycetes</taxon>
        <taxon>Dothideomycetes incertae sedis</taxon>
        <taxon>Botryosphaeriales</taxon>
        <taxon>Botryosphaeriaceae</taxon>
        <taxon>Botryosphaeria</taxon>
    </lineage>
</organism>
<comment type="caution">
    <text evidence="1">The sequence shown here is derived from an EMBL/GenBank/DDBJ whole genome shotgun (WGS) entry which is preliminary data.</text>
</comment>
<dbReference type="AlphaFoldDB" id="A0A8H4IRR3"/>
<evidence type="ECO:0000313" key="2">
    <source>
        <dbReference type="Proteomes" id="UP000572817"/>
    </source>
</evidence>
<name>A0A8H4IRR3_9PEZI</name>